<sequence>MQVVEAEFEAGVAAAEVFQVRGGAVVGRGVDADETATTHERRRNLDAEIEPLADVVGGPGERTITQRLDTIDRVCAVRSPRAQGITPDAAS</sequence>
<gene>
    <name evidence="1" type="ORF">GCM10012285_65940</name>
</gene>
<dbReference type="GeneID" id="301552265"/>
<reference evidence="2" key="1">
    <citation type="journal article" date="2019" name="Int. J. Syst. Evol. Microbiol.">
        <title>The Global Catalogue of Microorganisms (GCM) 10K type strain sequencing project: providing services to taxonomists for standard genome sequencing and annotation.</title>
        <authorList>
            <consortium name="The Broad Institute Genomics Platform"/>
            <consortium name="The Broad Institute Genome Sequencing Center for Infectious Disease"/>
            <person name="Wu L."/>
            <person name="Ma J."/>
        </authorList>
    </citation>
    <scope>NUCLEOTIDE SEQUENCE [LARGE SCALE GENOMIC DNA]</scope>
    <source>
        <strain evidence="2">CGMCC 4.7323</strain>
    </source>
</reference>
<proteinExistence type="predicted"/>
<dbReference type="EMBL" id="BMND01000059">
    <property type="protein sequence ID" value="GGN64157.1"/>
    <property type="molecule type" value="Genomic_DNA"/>
</dbReference>
<keyword evidence="2" id="KW-1185">Reference proteome</keyword>
<name>A0ABQ2K264_9ACTN</name>
<evidence type="ECO:0000313" key="2">
    <source>
        <dbReference type="Proteomes" id="UP000600080"/>
    </source>
</evidence>
<dbReference type="RefSeq" id="WP_189104422.1">
    <property type="nucleotide sequence ID" value="NZ_BMND01000059.1"/>
</dbReference>
<dbReference type="Proteomes" id="UP000600080">
    <property type="component" value="Unassembled WGS sequence"/>
</dbReference>
<organism evidence="1 2">
    <name type="scientific">Streptomyces kronopolitis</name>
    <dbReference type="NCBI Taxonomy" id="1612435"/>
    <lineage>
        <taxon>Bacteria</taxon>
        <taxon>Bacillati</taxon>
        <taxon>Actinomycetota</taxon>
        <taxon>Actinomycetes</taxon>
        <taxon>Kitasatosporales</taxon>
        <taxon>Streptomycetaceae</taxon>
        <taxon>Streptomyces</taxon>
    </lineage>
</organism>
<protein>
    <submittedName>
        <fullName evidence="1">Uncharacterized protein</fullName>
    </submittedName>
</protein>
<comment type="caution">
    <text evidence="1">The sequence shown here is derived from an EMBL/GenBank/DDBJ whole genome shotgun (WGS) entry which is preliminary data.</text>
</comment>
<accession>A0ABQ2K264</accession>
<evidence type="ECO:0000313" key="1">
    <source>
        <dbReference type="EMBL" id="GGN64157.1"/>
    </source>
</evidence>